<dbReference type="GO" id="GO:0016747">
    <property type="term" value="F:acyltransferase activity, transferring groups other than amino-acyl groups"/>
    <property type="evidence" value="ECO:0007669"/>
    <property type="project" value="InterPro"/>
</dbReference>
<dbReference type="PANTHER" id="PTHR39173">
    <property type="entry name" value="ACETYLTRANSFERASE"/>
    <property type="match status" value="1"/>
</dbReference>
<reference evidence="2" key="1">
    <citation type="submission" date="2021-07" db="EMBL/GenBank/DDBJ databases">
        <title>Prevalence and characterization of methicillin-resistant Macrococcus spp. in food producing animals and meat in Switzerland in 2019.</title>
        <authorList>
            <person name="Keller J.E."/>
            <person name="Schwendener S."/>
            <person name="Neuenschwander J."/>
            <person name="Overesch G."/>
            <person name="Perreten V."/>
        </authorList>
    </citation>
    <scope>NUCLEOTIDE SEQUENCE</scope>
    <source>
        <strain evidence="2">19Msa1099</strain>
    </source>
</reference>
<organism evidence="2">
    <name type="scientific">Macrococcus psychrotolerans</name>
    <dbReference type="NCBI Taxonomy" id="3039389"/>
    <lineage>
        <taxon>Bacteria</taxon>
        <taxon>Bacillati</taxon>
        <taxon>Bacillota</taxon>
        <taxon>Bacilli</taxon>
        <taxon>Bacillales</taxon>
        <taxon>Staphylococcaceae</taxon>
        <taxon>Macrococcus</taxon>
    </lineage>
</organism>
<gene>
    <name evidence="2" type="ORF">KYI10_08170</name>
</gene>
<proteinExistence type="predicted"/>
<evidence type="ECO:0000259" key="1">
    <source>
        <dbReference type="PROSITE" id="PS51186"/>
    </source>
</evidence>
<keyword evidence="2" id="KW-0012">Acyltransferase</keyword>
<dbReference type="PROSITE" id="PS51186">
    <property type="entry name" value="GNAT"/>
    <property type="match status" value="1"/>
</dbReference>
<dbReference type="CDD" id="cd04301">
    <property type="entry name" value="NAT_SF"/>
    <property type="match status" value="1"/>
</dbReference>
<protein>
    <submittedName>
        <fullName evidence="2">GNAT family N-acetyltransferase</fullName>
        <ecNumber evidence="2">2.3.1.-</ecNumber>
    </submittedName>
</protein>
<evidence type="ECO:0000313" key="2">
    <source>
        <dbReference type="EMBL" id="QYA32356.1"/>
    </source>
</evidence>
<dbReference type="InterPro" id="IPR000182">
    <property type="entry name" value="GNAT_dom"/>
</dbReference>
<accession>A0AAT9P5X9</accession>
<feature type="domain" description="N-acetyltransferase" evidence="1">
    <location>
        <begin position="15"/>
        <end position="175"/>
    </location>
</feature>
<dbReference type="EC" id="2.3.1.-" evidence="2"/>
<dbReference type="AlphaFoldDB" id="A0AAT9P5X9"/>
<dbReference type="PANTHER" id="PTHR39173:SF1">
    <property type="entry name" value="ACETYLTRANSFERASE"/>
    <property type="match status" value="1"/>
</dbReference>
<sequence>MPELQLVKPSIEYKTDIMRYRADFVVNNEIIHGSSSLHNFDTFDHWFERLQDEEILDRLPEGFVPSTQFLCINEDQKIVGMIHIRHYLNDYLNNVGGHIGYSVRPDERRQGIAKWMLHQALLFLETKGVKKALVTCDHNNIASKNTILACGGICENSIHDTHDDIDVDRYWINIQKL</sequence>
<dbReference type="Pfam" id="PF00583">
    <property type="entry name" value="Acetyltransf_1"/>
    <property type="match status" value="1"/>
</dbReference>
<dbReference type="EMBL" id="CP079955">
    <property type="protein sequence ID" value="QYA32356.1"/>
    <property type="molecule type" value="Genomic_DNA"/>
</dbReference>
<name>A0AAT9P5X9_9STAP</name>
<keyword evidence="2" id="KW-0808">Transferase</keyword>